<evidence type="ECO:0000313" key="3">
    <source>
        <dbReference type="EMBL" id="KAF4199961.1"/>
    </source>
</evidence>
<sequence length="145" mass="16484">MSEPLSVNLFPAVCLFLSCVFVLCLHWTTVSRTLSLCHPRHWYQQWTYVQVDDQETTTTIEEAIEMSSTEPDPTSETASDDDPLTKYFDPQTSTLHEHILEPPSPIATWERDLQHRIDNGTGLTASIDRFVDRAVRRVEAAIGHA</sequence>
<organism evidence="3 4">
    <name type="scientific">Aspergillus lentulus</name>
    <dbReference type="NCBI Taxonomy" id="293939"/>
    <lineage>
        <taxon>Eukaryota</taxon>
        <taxon>Fungi</taxon>
        <taxon>Dikarya</taxon>
        <taxon>Ascomycota</taxon>
        <taxon>Pezizomycotina</taxon>
        <taxon>Eurotiomycetes</taxon>
        <taxon>Eurotiomycetidae</taxon>
        <taxon>Eurotiales</taxon>
        <taxon>Aspergillaceae</taxon>
        <taxon>Aspergillus</taxon>
        <taxon>Aspergillus subgen. Fumigati</taxon>
    </lineage>
</organism>
<dbReference type="EMBL" id="JAAAPU010000255">
    <property type="protein sequence ID" value="KAF4199961.1"/>
    <property type="molecule type" value="Genomic_DNA"/>
</dbReference>
<keyword evidence="2" id="KW-0812">Transmembrane</keyword>
<reference evidence="3" key="1">
    <citation type="journal article" date="2020" name="bioRxiv">
        <title>Genomic and phenotypic heterogeneity of clinical isolates of the human pathogens Aspergillus fumigatus, Aspergillus lentulus and Aspergillus fumigatiaffinis.</title>
        <authorList>
            <person name="dos Santos R.A.C."/>
            <person name="Steenwyk J.L."/>
            <person name="Rivero-Menendez O."/>
            <person name="Mead M.E."/>
            <person name="Silva L.P."/>
            <person name="Bastos R.W."/>
            <person name="Alastruey-Izquierdo A."/>
            <person name="Goldman G.H."/>
            <person name="Rokas A."/>
        </authorList>
    </citation>
    <scope>NUCLEOTIDE SEQUENCE</scope>
    <source>
        <strain evidence="3">CNM-CM8927</strain>
    </source>
</reference>
<keyword evidence="2" id="KW-0472">Membrane</keyword>
<gene>
    <name evidence="3" type="ORF">CNMCM8927_004298</name>
</gene>
<feature type="transmembrane region" description="Helical" evidence="2">
    <location>
        <begin position="7"/>
        <end position="28"/>
    </location>
</feature>
<dbReference type="AlphaFoldDB" id="A0AAN6BJU8"/>
<evidence type="ECO:0000313" key="4">
    <source>
        <dbReference type="Proteomes" id="UP000649114"/>
    </source>
</evidence>
<evidence type="ECO:0000256" key="1">
    <source>
        <dbReference type="SAM" id="MobiDB-lite"/>
    </source>
</evidence>
<protein>
    <submittedName>
        <fullName evidence="3">Uncharacterized protein</fullName>
    </submittedName>
</protein>
<name>A0AAN6BJU8_ASPLE</name>
<dbReference type="Proteomes" id="UP000649114">
    <property type="component" value="Unassembled WGS sequence"/>
</dbReference>
<proteinExistence type="predicted"/>
<reference evidence="3" key="2">
    <citation type="submission" date="2020-04" db="EMBL/GenBank/DDBJ databases">
        <authorList>
            <person name="Santos R.A.C."/>
            <person name="Steenwyk J.L."/>
            <person name="Rivero-Menendez O."/>
            <person name="Mead M.E."/>
            <person name="Silva L.P."/>
            <person name="Bastos R.W."/>
            <person name="Alastruey-Izquierdo A."/>
            <person name="Goldman G.H."/>
            <person name="Rokas A."/>
        </authorList>
    </citation>
    <scope>NUCLEOTIDE SEQUENCE</scope>
    <source>
        <strain evidence="3">CNM-CM8927</strain>
    </source>
</reference>
<comment type="caution">
    <text evidence="3">The sequence shown here is derived from an EMBL/GenBank/DDBJ whole genome shotgun (WGS) entry which is preliminary data.</text>
</comment>
<keyword evidence="2" id="KW-1133">Transmembrane helix</keyword>
<feature type="region of interest" description="Disordered" evidence="1">
    <location>
        <begin position="64"/>
        <end position="87"/>
    </location>
</feature>
<accession>A0AAN6BJU8</accession>
<evidence type="ECO:0000256" key="2">
    <source>
        <dbReference type="SAM" id="Phobius"/>
    </source>
</evidence>